<organism evidence="1 2">
    <name type="scientific">Cirrhinus molitorella</name>
    <name type="common">mud carp</name>
    <dbReference type="NCBI Taxonomy" id="172907"/>
    <lineage>
        <taxon>Eukaryota</taxon>
        <taxon>Metazoa</taxon>
        <taxon>Chordata</taxon>
        <taxon>Craniata</taxon>
        <taxon>Vertebrata</taxon>
        <taxon>Euteleostomi</taxon>
        <taxon>Actinopterygii</taxon>
        <taxon>Neopterygii</taxon>
        <taxon>Teleostei</taxon>
        <taxon>Ostariophysi</taxon>
        <taxon>Cypriniformes</taxon>
        <taxon>Cyprinidae</taxon>
        <taxon>Labeoninae</taxon>
        <taxon>Labeonini</taxon>
        <taxon>Cirrhinus</taxon>
    </lineage>
</organism>
<keyword evidence="2" id="KW-1185">Reference proteome</keyword>
<name>A0AA88TVH3_9TELE</name>
<accession>A0AA88TVH3</accession>
<evidence type="ECO:0000313" key="2">
    <source>
        <dbReference type="Proteomes" id="UP001187343"/>
    </source>
</evidence>
<gene>
    <name evidence="1" type="ORF">Q8A67_013731</name>
</gene>
<proteinExistence type="predicted"/>
<dbReference type="EMBL" id="JAUYZG010000013">
    <property type="protein sequence ID" value="KAK2891088.1"/>
    <property type="molecule type" value="Genomic_DNA"/>
</dbReference>
<comment type="caution">
    <text evidence="1">The sequence shown here is derived from an EMBL/GenBank/DDBJ whole genome shotgun (WGS) entry which is preliminary data.</text>
</comment>
<dbReference type="Proteomes" id="UP001187343">
    <property type="component" value="Unassembled WGS sequence"/>
</dbReference>
<dbReference type="AlphaFoldDB" id="A0AA88TVH3"/>
<reference evidence="1" key="1">
    <citation type="submission" date="2023-08" db="EMBL/GenBank/DDBJ databases">
        <title>Chromosome-level Genome Assembly of mud carp (Cirrhinus molitorella).</title>
        <authorList>
            <person name="Liu H."/>
        </authorList>
    </citation>
    <scope>NUCLEOTIDE SEQUENCE</scope>
    <source>
        <strain evidence="1">Prfri</strain>
        <tissue evidence="1">Muscle</tissue>
    </source>
</reference>
<evidence type="ECO:0000313" key="1">
    <source>
        <dbReference type="EMBL" id="KAK2891088.1"/>
    </source>
</evidence>
<protein>
    <submittedName>
        <fullName evidence="1">Uncharacterized protein</fullName>
    </submittedName>
</protein>
<sequence length="75" mass="8942">MRHMFSGIWLQKQMHCGYWRQIMRLFKDSVEETGSEVKWVLERGFELGTLIAQCCFMLADCPTGYRCRHSFTFNV</sequence>